<dbReference type="GO" id="GO:0003690">
    <property type="term" value="F:double-stranded DNA binding"/>
    <property type="evidence" value="ECO:0007669"/>
    <property type="project" value="InterPro"/>
</dbReference>
<gene>
    <name evidence="2" type="ORF">INT47_009754</name>
</gene>
<dbReference type="Gene3D" id="1.10.10.10">
    <property type="entry name" value="Winged helix-like DNA-binding domain superfamily/Winged helix DNA-binding domain"/>
    <property type="match status" value="1"/>
</dbReference>
<dbReference type="EMBL" id="JAEPRD010000135">
    <property type="protein sequence ID" value="KAG2197038.1"/>
    <property type="molecule type" value="Genomic_DNA"/>
</dbReference>
<comment type="caution">
    <text evidence="2">The sequence shown here is derived from an EMBL/GenBank/DDBJ whole genome shotgun (WGS) entry which is preliminary data.</text>
</comment>
<reference evidence="2" key="1">
    <citation type="submission" date="2020-12" db="EMBL/GenBank/DDBJ databases">
        <title>Metabolic potential, ecology and presence of endohyphal bacteria is reflected in genomic diversity of Mucoromycotina.</title>
        <authorList>
            <person name="Muszewska A."/>
            <person name="Okrasinska A."/>
            <person name="Steczkiewicz K."/>
            <person name="Drgas O."/>
            <person name="Orlowska M."/>
            <person name="Perlinska-Lenart U."/>
            <person name="Aleksandrzak-Piekarczyk T."/>
            <person name="Szatraj K."/>
            <person name="Zielenkiewicz U."/>
            <person name="Pilsyk S."/>
            <person name="Malc E."/>
            <person name="Mieczkowski P."/>
            <person name="Kruszewska J.S."/>
            <person name="Biernat P."/>
            <person name="Pawlowska J."/>
        </authorList>
    </citation>
    <scope>NUCLEOTIDE SEQUENCE</scope>
    <source>
        <strain evidence="2">WA0000017839</strain>
    </source>
</reference>
<accession>A0A8H7QSN6</accession>
<dbReference type="InterPro" id="IPR000717">
    <property type="entry name" value="PCI_dom"/>
</dbReference>
<dbReference type="OrthoDB" id="5404651at2759"/>
<proteinExistence type="predicted"/>
<dbReference type="PANTHER" id="PTHR12732:SF8">
    <property type="entry name" value="NUCLEAR MRNA EXPORT PROTEIN THP1"/>
    <property type="match status" value="1"/>
</dbReference>
<dbReference type="GO" id="GO:0003723">
    <property type="term" value="F:RNA binding"/>
    <property type="evidence" value="ECO:0007669"/>
    <property type="project" value="InterPro"/>
</dbReference>
<dbReference type="InterPro" id="IPR036388">
    <property type="entry name" value="WH-like_DNA-bd_sf"/>
</dbReference>
<evidence type="ECO:0000259" key="1">
    <source>
        <dbReference type="PROSITE" id="PS50250"/>
    </source>
</evidence>
<sequence length="444" mass="51585">MNHIEDFVTLVRESYEHQDREQFSQLISIDETHGVVSGLMQALNQLNETQVEKLVTSQLEDTSFALSECMVNYLHMIRYLYDTDIEALFEKFATFYSSFIPVFNGSDTFYQVPVMNTLSTNLVELALSVDKTGLKGKARKANTAARLLSKVFNIMLADRSPIDSSKRQGIFHVTNLAFKVYFRLNSMRMCQTFISNIRTGGLDLDLFPISQQVTYKYYLGRYALYNGQLKKAQDCLLFAFQKCHIGHWHNKRVILHYLIPTRIILGHFPSLQLLETYGLTAPYADLLKALRSGHLKGYLQHLETYFDYFYSHLTYLLLKERGIVLVWRCLIKNMYHQKQKLNQTIPVIEFRDCLKAFYFASPTGTSYTVEDMECILVSLVSQNYIRGYLQHSKQRLVLSKVNAFPPISHVRVHVERYNEAVLEDHMMHAQPPLPEEIQAYIDQE</sequence>
<dbReference type="InterPro" id="IPR045114">
    <property type="entry name" value="Csn12-like"/>
</dbReference>
<dbReference type="AlphaFoldDB" id="A0A8H7QSN6"/>
<keyword evidence="3" id="KW-1185">Reference proteome</keyword>
<feature type="domain" description="PCI" evidence="1">
    <location>
        <begin position="213"/>
        <end position="403"/>
    </location>
</feature>
<dbReference type="GO" id="GO:0000973">
    <property type="term" value="P:post-transcriptional tethering of RNA polymerase II gene DNA at nuclear periphery"/>
    <property type="evidence" value="ECO:0007669"/>
    <property type="project" value="TreeGrafter"/>
</dbReference>
<dbReference type="PANTHER" id="PTHR12732">
    <property type="entry name" value="UNCHARACTERIZED PROTEASOME COMPONENT REGION PCI-CONTAINING"/>
    <property type="match status" value="1"/>
</dbReference>
<dbReference type="GO" id="GO:0070390">
    <property type="term" value="C:transcription export complex 2"/>
    <property type="evidence" value="ECO:0007669"/>
    <property type="project" value="TreeGrafter"/>
</dbReference>
<dbReference type="SMART" id="SM00753">
    <property type="entry name" value="PAM"/>
    <property type="match status" value="1"/>
</dbReference>
<dbReference type="Proteomes" id="UP000603453">
    <property type="component" value="Unassembled WGS sequence"/>
</dbReference>
<dbReference type="GO" id="GO:0006368">
    <property type="term" value="P:transcription elongation by RNA polymerase II"/>
    <property type="evidence" value="ECO:0007669"/>
    <property type="project" value="TreeGrafter"/>
</dbReference>
<dbReference type="PROSITE" id="PS50250">
    <property type="entry name" value="PCI"/>
    <property type="match status" value="1"/>
</dbReference>
<dbReference type="GO" id="GO:0016973">
    <property type="term" value="P:poly(A)+ mRNA export from nucleus"/>
    <property type="evidence" value="ECO:0007669"/>
    <property type="project" value="TreeGrafter"/>
</dbReference>
<name>A0A8H7QSN6_9FUNG</name>
<protein>
    <recommendedName>
        <fullName evidence="1">PCI domain-containing protein</fullName>
    </recommendedName>
</protein>
<organism evidence="2 3">
    <name type="scientific">Mucor saturninus</name>
    <dbReference type="NCBI Taxonomy" id="64648"/>
    <lineage>
        <taxon>Eukaryota</taxon>
        <taxon>Fungi</taxon>
        <taxon>Fungi incertae sedis</taxon>
        <taxon>Mucoromycota</taxon>
        <taxon>Mucoromycotina</taxon>
        <taxon>Mucoromycetes</taxon>
        <taxon>Mucorales</taxon>
        <taxon>Mucorineae</taxon>
        <taxon>Mucoraceae</taxon>
        <taxon>Mucor</taxon>
    </lineage>
</organism>
<evidence type="ECO:0000313" key="2">
    <source>
        <dbReference type="EMBL" id="KAG2197038.1"/>
    </source>
</evidence>
<evidence type="ECO:0000313" key="3">
    <source>
        <dbReference type="Proteomes" id="UP000603453"/>
    </source>
</evidence>